<protein>
    <submittedName>
        <fullName evidence="1">Uncharacterized protein</fullName>
    </submittedName>
</protein>
<sequence length="91" mass="10160">MEAEVNDQPPEFVTGSALGDLDMILHDIAQYLSKLLGDARHPFDIPPPWANPDDGLKKTEGPVELLRRARLVKDMAMRLAGYEPLEWGVGY</sequence>
<comment type="caution">
    <text evidence="1">The sequence shown here is derived from an EMBL/GenBank/DDBJ whole genome shotgun (WGS) entry which is preliminary data.</text>
</comment>
<dbReference type="AlphaFoldDB" id="A0A0F9KMY2"/>
<name>A0A0F9KMY2_9ZZZZ</name>
<proteinExistence type="predicted"/>
<evidence type="ECO:0000313" key="1">
    <source>
        <dbReference type="EMBL" id="KKM76151.1"/>
    </source>
</evidence>
<organism evidence="1">
    <name type="scientific">marine sediment metagenome</name>
    <dbReference type="NCBI Taxonomy" id="412755"/>
    <lineage>
        <taxon>unclassified sequences</taxon>
        <taxon>metagenomes</taxon>
        <taxon>ecological metagenomes</taxon>
    </lineage>
</organism>
<dbReference type="EMBL" id="LAZR01008857">
    <property type="protein sequence ID" value="KKM76151.1"/>
    <property type="molecule type" value="Genomic_DNA"/>
</dbReference>
<accession>A0A0F9KMY2</accession>
<reference evidence="1" key="1">
    <citation type="journal article" date="2015" name="Nature">
        <title>Complex archaea that bridge the gap between prokaryotes and eukaryotes.</title>
        <authorList>
            <person name="Spang A."/>
            <person name="Saw J.H."/>
            <person name="Jorgensen S.L."/>
            <person name="Zaremba-Niedzwiedzka K."/>
            <person name="Martijn J."/>
            <person name="Lind A.E."/>
            <person name="van Eijk R."/>
            <person name="Schleper C."/>
            <person name="Guy L."/>
            <person name="Ettema T.J."/>
        </authorList>
    </citation>
    <scope>NUCLEOTIDE SEQUENCE</scope>
</reference>
<gene>
    <name evidence="1" type="ORF">LCGC14_1383000</name>
</gene>